<reference evidence="2" key="1">
    <citation type="journal article" date="2019" name="Int. J. Syst. Evol. Microbiol.">
        <title>The Global Catalogue of Microorganisms (GCM) 10K type strain sequencing project: providing services to taxonomists for standard genome sequencing and annotation.</title>
        <authorList>
            <consortium name="The Broad Institute Genomics Platform"/>
            <consortium name="The Broad Institute Genome Sequencing Center for Infectious Disease"/>
            <person name="Wu L."/>
            <person name="Ma J."/>
        </authorList>
    </citation>
    <scope>NUCLEOTIDE SEQUENCE [LARGE SCALE GENOMIC DNA]</scope>
    <source>
        <strain evidence="2">JCM 17561</strain>
    </source>
</reference>
<dbReference type="Proteomes" id="UP001501627">
    <property type="component" value="Unassembled WGS sequence"/>
</dbReference>
<name>A0ABP7RYW1_9BURK</name>
<dbReference type="RefSeq" id="WP_146031525.1">
    <property type="nucleotide sequence ID" value="NZ_BAABBP010000037.1"/>
</dbReference>
<gene>
    <name evidence="1" type="ORF">GCM10022279_30220</name>
</gene>
<accession>A0ABP7RYW1</accession>
<proteinExistence type="predicted"/>
<evidence type="ECO:0000313" key="1">
    <source>
        <dbReference type="EMBL" id="GAA4004229.1"/>
    </source>
</evidence>
<evidence type="ECO:0008006" key="3">
    <source>
        <dbReference type="Google" id="ProtNLM"/>
    </source>
</evidence>
<protein>
    <recommendedName>
        <fullName evidence="3">Flagellar hook-length control protein FliK</fullName>
    </recommendedName>
</protein>
<dbReference type="EMBL" id="BAABBP010000037">
    <property type="protein sequence ID" value="GAA4004229.1"/>
    <property type="molecule type" value="Genomic_DNA"/>
</dbReference>
<organism evidence="1 2">
    <name type="scientific">Comamonas faecalis</name>
    <dbReference type="NCBI Taxonomy" id="1387849"/>
    <lineage>
        <taxon>Bacteria</taxon>
        <taxon>Pseudomonadati</taxon>
        <taxon>Pseudomonadota</taxon>
        <taxon>Betaproteobacteria</taxon>
        <taxon>Burkholderiales</taxon>
        <taxon>Comamonadaceae</taxon>
        <taxon>Comamonas</taxon>
    </lineage>
</organism>
<evidence type="ECO:0000313" key="2">
    <source>
        <dbReference type="Proteomes" id="UP001501627"/>
    </source>
</evidence>
<keyword evidence="2" id="KW-1185">Reference proteome</keyword>
<comment type="caution">
    <text evidence="1">The sequence shown here is derived from an EMBL/GenBank/DDBJ whole genome shotgun (WGS) entry which is preliminary data.</text>
</comment>
<sequence length="119" mass="12652">MAHSGLALGAHAPAATHSPLIRPLRGLANWALARTGERGCHEVRPGLPLLHPTVELAPQPRIHGPASRVLANARNAAARCQQPERPLRVILHPQEGACRIALSGRMADVCAELDRLALA</sequence>